<organism evidence="2">
    <name type="scientific">Capitella teleta</name>
    <name type="common">Polychaete worm</name>
    <dbReference type="NCBI Taxonomy" id="283909"/>
    <lineage>
        <taxon>Eukaryota</taxon>
        <taxon>Metazoa</taxon>
        <taxon>Spiralia</taxon>
        <taxon>Lophotrochozoa</taxon>
        <taxon>Annelida</taxon>
        <taxon>Polychaeta</taxon>
        <taxon>Sedentaria</taxon>
        <taxon>Scolecida</taxon>
        <taxon>Capitellidae</taxon>
        <taxon>Capitella</taxon>
    </lineage>
</organism>
<dbReference type="OrthoDB" id="445896at2759"/>
<dbReference type="EnsemblMetazoa" id="CapteT129779">
    <property type="protein sequence ID" value="CapteP129779"/>
    <property type="gene ID" value="CapteG129779"/>
</dbReference>
<proteinExistence type="predicted"/>
<accession>R7V2M2</accession>
<dbReference type="AlphaFoldDB" id="R7V2M2"/>
<dbReference type="InterPro" id="IPR051569">
    <property type="entry name" value="SHANK"/>
</dbReference>
<dbReference type="GO" id="GO:0043197">
    <property type="term" value="C:dendritic spine"/>
    <property type="evidence" value="ECO:0007669"/>
    <property type="project" value="TreeGrafter"/>
</dbReference>
<sequence>MGFDSDEPVNAHKPFQDKPVEAWQVSDVKDWLSSLQLSDHSARFVSSCVNGQRLIQLGYSELIDLGVRQVDERMTIQRAIKQALASH</sequence>
<dbReference type="Pfam" id="PF00536">
    <property type="entry name" value="SAM_1"/>
    <property type="match status" value="1"/>
</dbReference>
<dbReference type="PANTHER" id="PTHR24135">
    <property type="entry name" value="SH3 AND MULTIPLE ANKYRIN REPEAT DOMAINS PROTEIN"/>
    <property type="match status" value="1"/>
</dbReference>
<evidence type="ECO:0000313" key="3">
    <source>
        <dbReference type="EnsemblMetazoa" id="CapteP129779"/>
    </source>
</evidence>
<dbReference type="InterPro" id="IPR013761">
    <property type="entry name" value="SAM/pointed_sf"/>
</dbReference>
<name>R7V2M2_CAPTE</name>
<dbReference type="GO" id="GO:0035255">
    <property type="term" value="F:ionotropic glutamate receptor binding"/>
    <property type="evidence" value="ECO:0007669"/>
    <property type="project" value="TreeGrafter"/>
</dbReference>
<reference evidence="2 4" key="2">
    <citation type="journal article" date="2013" name="Nature">
        <title>Insights into bilaterian evolution from three spiralian genomes.</title>
        <authorList>
            <person name="Simakov O."/>
            <person name="Marletaz F."/>
            <person name="Cho S.J."/>
            <person name="Edsinger-Gonzales E."/>
            <person name="Havlak P."/>
            <person name="Hellsten U."/>
            <person name="Kuo D.H."/>
            <person name="Larsson T."/>
            <person name="Lv J."/>
            <person name="Arendt D."/>
            <person name="Savage R."/>
            <person name="Osoegawa K."/>
            <person name="de Jong P."/>
            <person name="Grimwood J."/>
            <person name="Chapman J.A."/>
            <person name="Shapiro H."/>
            <person name="Aerts A."/>
            <person name="Otillar R.P."/>
            <person name="Terry A.Y."/>
            <person name="Boore J.L."/>
            <person name="Grigoriev I.V."/>
            <person name="Lindberg D.R."/>
            <person name="Seaver E.C."/>
            <person name="Weisblat D.A."/>
            <person name="Putnam N.H."/>
            <person name="Rokhsar D.S."/>
        </authorList>
    </citation>
    <scope>NUCLEOTIDE SEQUENCE</scope>
    <source>
        <strain evidence="2 4">I ESC-2004</strain>
    </source>
</reference>
<dbReference type="HOGENOM" id="CLU_2485481_0_0_1"/>
<dbReference type="EMBL" id="AMQN01005344">
    <property type="status" value="NOT_ANNOTATED_CDS"/>
    <property type="molecule type" value="Genomic_DNA"/>
</dbReference>
<dbReference type="GO" id="GO:0045211">
    <property type="term" value="C:postsynaptic membrane"/>
    <property type="evidence" value="ECO:0007669"/>
    <property type="project" value="TreeGrafter"/>
</dbReference>
<dbReference type="SUPFAM" id="SSF47769">
    <property type="entry name" value="SAM/Pointed domain"/>
    <property type="match status" value="1"/>
</dbReference>
<dbReference type="SMART" id="SM00454">
    <property type="entry name" value="SAM"/>
    <property type="match status" value="1"/>
</dbReference>
<protein>
    <recommendedName>
        <fullName evidence="1">SAM domain-containing protein</fullName>
    </recommendedName>
</protein>
<dbReference type="GO" id="GO:0014069">
    <property type="term" value="C:postsynaptic density"/>
    <property type="evidence" value="ECO:0007669"/>
    <property type="project" value="TreeGrafter"/>
</dbReference>
<dbReference type="PANTHER" id="PTHR24135:SF28">
    <property type="entry name" value="LD13733P"/>
    <property type="match status" value="1"/>
</dbReference>
<keyword evidence="4" id="KW-1185">Reference proteome</keyword>
<gene>
    <name evidence="2" type="ORF">CAPTEDRAFT_129779</name>
</gene>
<reference evidence="4" key="1">
    <citation type="submission" date="2012-12" db="EMBL/GenBank/DDBJ databases">
        <authorList>
            <person name="Hellsten U."/>
            <person name="Grimwood J."/>
            <person name="Chapman J.A."/>
            <person name="Shapiro H."/>
            <person name="Aerts A."/>
            <person name="Otillar R.P."/>
            <person name="Terry A.Y."/>
            <person name="Boore J.L."/>
            <person name="Simakov O."/>
            <person name="Marletaz F."/>
            <person name="Cho S.-J."/>
            <person name="Edsinger-Gonzales E."/>
            <person name="Havlak P."/>
            <person name="Kuo D.-H."/>
            <person name="Larsson T."/>
            <person name="Lv J."/>
            <person name="Arendt D."/>
            <person name="Savage R."/>
            <person name="Osoegawa K."/>
            <person name="de Jong P."/>
            <person name="Lindberg D.R."/>
            <person name="Seaver E.C."/>
            <person name="Weisblat D.A."/>
            <person name="Putnam N.H."/>
            <person name="Grigoriev I.V."/>
            <person name="Rokhsar D.S."/>
        </authorList>
    </citation>
    <scope>NUCLEOTIDE SEQUENCE</scope>
    <source>
        <strain evidence="4">I ESC-2004</strain>
    </source>
</reference>
<evidence type="ECO:0000313" key="2">
    <source>
        <dbReference type="EMBL" id="ELU12707.1"/>
    </source>
</evidence>
<evidence type="ECO:0000259" key="1">
    <source>
        <dbReference type="PROSITE" id="PS50105"/>
    </source>
</evidence>
<dbReference type="Gene3D" id="1.10.150.50">
    <property type="entry name" value="Transcription Factor, Ets-1"/>
    <property type="match status" value="1"/>
</dbReference>
<dbReference type="STRING" id="283909.R7V2M2"/>
<dbReference type="InterPro" id="IPR001660">
    <property type="entry name" value="SAM"/>
</dbReference>
<reference evidence="3" key="3">
    <citation type="submission" date="2015-06" db="UniProtKB">
        <authorList>
            <consortium name="EnsemblMetazoa"/>
        </authorList>
    </citation>
    <scope>IDENTIFICATION</scope>
</reference>
<dbReference type="GO" id="GO:0030160">
    <property type="term" value="F:synaptic receptor adaptor activity"/>
    <property type="evidence" value="ECO:0007669"/>
    <property type="project" value="TreeGrafter"/>
</dbReference>
<dbReference type="EMBL" id="KB295744">
    <property type="protein sequence ID" value="ELU12707.1"/>
    <property type="molecule type" value="Genomic_DNA"/>
</dbReference>
<evidence type="ECO:0000313" key="4">
    <source>
        <dbReference type="Proteomes" id="UP000014760"/>
    </source>
</evidence>
<dbReference type="PROSITE" id="PS50105">
    <property type="entry name" value="SAM_DOMAIN"/>
    <property type="match status" value="1"/>
</dbReference>
<feature type="domain" description="SAM" evidence="1">
    <location>
        <begin position="23"/>
        <end position="86"/>
    </location>
</feature>
<dbReference type="Proteomes" id="UP000014760">
    <property type="component" value="Unassembled WGS sequence"/>
</dbReference>